<organism evidence="1 2">
    <name type="scientific">Panagrellus redivivus</name>
    <name type="common">Microworm</name>
    <dbReference type="NCBI Taxonomy" id="6233"/>
    <lineage>
        <taxon>Eukaryota</taxon>
        <taxon>Metazoa</taxon>
        <taxon>Ecdysozoa</taxon>
        <taxon>Nematoda</taxon>
        <taxon>Chromadorea</taxon>
        <taxon>Rhabditida</taxon>
        <taxon>Tylenchina</taxon>
        <taxon>Panagrolaimomorpha</taxon>
        <taxon>Panagrolaimoidea</taxon>
        <taxon>Panagrolaimidae</taxon>
        <taxon>Panagrellus</taxon>
    </lineage>
</organism>
<name>A0A7E4UMP9_PANRE</name>
<evidence type="ECO:0000313" key="1">
    <source>
        <dbReference type="Proteomes" id="UP000492821"/>
    </source>
</evidence>
<protein>
    <submittedName>
        <fullName evidence="2">Integron gene cassette protein</fullName>
    </submittedName>
</protein>
<accession>A0A7E4UMP9</accession>
<dbReference type="AlphaFoldDB" id="A0A7E4UMP9"/>
<reference evidence="2" key="2">
    <citation type="submission" date="2020-10" db="UniProtKB">
        <authorList>
            <consortium name="WormBaseParasite"/>
        </authorList>
    </citation>
    <scope>IDENTIFICATION</scope>
</reference>
<reference evidence="1" key="1">
    <citation type="journal article" date="2013" name="Genetics">
        <title>The draft genome and transcriptome of Panagrellus redivivus are shaped by the harsh demands of a free-living lifestyle.</title>
        <authorList>
            <person name="Srinivasan J."/>
            <person name="Dillman A.R."/>
            <person name="Macchietto M.G."/>
            <person name="Heikkinen L."/>
            <person name="Lakso M."/>
            <person name="Fracchia K.M."/>
            <person name="Antoshechkin I."/>
            <person name="Mortazavi A."/>
            <person name="Wong G."/>
            <person name="Sternberg P.W."/>
        </authorList>
    </citation>
    <scope>NUCLEOTIDE SEQUENCE [LARGE SCALE GENOMIC DNA]</scope>
    <source>
        <strain evidence="1">MT8872</strain>
    </source>
</reference>
<sequence length="145" mass="16083">MKTPKSLVSHCYCIYPSSLPFRAPKKTSAFFGYLALVPISRRSVARNHFISLLTEPSGDSSQPVGAHLKRCSVFFRERLRPVIGTKSFQPPQGSRCPNAFRSSPPSGRREWAVVMKIMSALFGNTVSAHQLAMCAIPLGRRNDQC</sequence>
<evidence type="ECO:0000313" key="2">
    <source>
        <dbReference type="WBParaSite" id="Pan_g10611.t1"/>
    </source>
</evidence>
<keyword evidence="1" id="KW-1185">Reference proteome</keyword>
<dbReference type="WBParaSite" id="Pan_g10611.t1">
    <property type="protein sequence ID" value="Pan_g10611.t1"/>
    <property type="gene ID" value="Pan_g10611"/>
</dbReference>
<proteinExistence type="predicted"/>
<dbReference type="Proteomes" id="UP000492821">
    <property type="component" value="Unassembled WGS sequence"/>
</dbReference>